<evidence type="ECO:0000313" key="3">
    <source>
        <dbReference type="Proteomes" id="UP001479436"/>
    </source>
</evidence>
<keyword evidence="3" id="KW-1185">Reference proteome</keyword>
<feature type="region of interest" description="Disordered" evidence="1">
    <location>
        <begin position="70"/>
        <end position="101"/>
    </location>
</feature>
<proteinExistence type="predicted"/>
<sequence>MSQYSPFPTNSEDSFVRESKCHQSTTNKSTEEQPWQEFYNQDTSKGIQWKLESDQEKHIKRLEILHARAKNSPKTANFESEEEDEASYVSQNSTEDASPDANEVVAVDEGLWLLWKQKQPQYPPSEDEPTNIKSALISPVNVEPTPIYKTEGQFLSWIDRIGLACCFGSYSE</sequence>
<protein>
    <submittedName>
        <fullName evidence="2">Uncharacterized protein</fullName>
    </submittedName>
</protein>
<reference evidence="2 3" key="1">
    <citation type="submission" date="2023-04" db="EMBL/GenBank/DDBJ databases">
        <title>Genome of Basidiobolus ranarum AG-B5.</title>
        <authorList>
            <person name="Stajich J.E."/>
            <person name="Carter-House D."/>
            <person name="Gryganskyi A."/>
        </authorList>
    </citation>
    <scope>NUCLEOTIDE SEQUENCE [LARGE SCALE GENOMIC DNA]</scope>
    <source>
        <strain evidence="2 3">AG-B5</strain>
    </source>
</reference>
<organism evidence="2 3">
    <name type="scientific">Basidiobolus ranarum</name>
    <dbReference type="NCBI Taxonomy" id="34480"/>
    <lineage>
        <taxon>Eukaryota</taxon>
        <taxon>Fungi</taxon>
        <taxon>Fungi incertae sedis</taxon>
        <taxon>Zoopagomycota</taxon>
        <taxon>Entomophthoromycotina</taxon>
        <taxon>Basidiobolomycetes</taxon>
        <taxon>Basidiobolales</taxon>
        <taxon>Basidiobolaceae</taxon>
        <taxon>Basidiobolus</taxon>
    </lineage>
</organism>
<gene>
    <name evidence="2" type="ORF">K7432_016712</name>
</gene>
<evidence type="ECO:0000313" key="2">
    <source>
        <dbReference type="EMBL" id="KAK9759842.1"/>
    </source>
</evidence>
<dbReference type="EMBL" id="JASJQH010002939">
    <property type="protein sequence ID" value="KAK9759842.1"/>
    <property type="molecule type" value="Genomic_DNA"/>
</dbReference>
<comment type="caution">
    <text evidence="2">The sequence shown here is derived from an EMBL/GenBank/DDBJ whole genome shotgun (WGS) entry which is preliminary data.</text>
</comment>
<dbReference type="Proteomes" id="UP001479436">
    <property type="component" value="Unassembled WGS sequence"/>
</dbReference>
<name>A0ABR2WEB7_9FUNG</name>
<accession>A0ABR2WEB7</accession>
<feature type="compositionally biased region" description="Polar residues" evidence="1">
    <location>
        <begin position="1"/>
        <end position="13"/>
    </location>
</feature>
<evidence type="ECO:0000256" key="1">
    <source>
        <dbReference type="SAM" id="MobiDB-lite"/>
    </source>
</evidence>
<feature type="region of interest" description="Disordered" evidence="1">
    <location>
        <begin position="1"/>
        <end position="39"/>
    </location>
</feature>